<organism evidence="1 2">
    <name type="scientific">Lentibacter algarum</name>
    <dbReference type="NCBI Taxonomy" id="576131"/>
    <lineage>
        <taxon>Bacteria</taxon>
        <taxon>Pseudomonadati</taxon>
        <taxon>Pseudomonadota</taxon>
        <taxon>Alphaproteobacteria</taxon>
        <taxon>Rhodobacterales</taxon>
        <taxon>Roseobacteraceae</taxon>
        <taxon>Lentibacter</taxon>
    </lineage>
</organism>
<evidence type="ECO:0000313" key="1">
    <source>
        <dbReference type="EMBL" id="SDY89190.1"/>
    </source>
</evidence>
<dbReference type="EMBL" id="FNPR01000011">
    <property type="protein sequence ID" value="SDY89190.1"/>
    <property type="molecule type" value="Genomic_DNA"/>
</dbReference>
<dbReference type="Gene3D" id="2.150.10.10">
    <property type="entry name" value="Serralysin-like metalloprotease, C-terminal"/>
    <property type="match status" value="1"/>
</dbReference>
<dbReference type="Proteomes" id="UP000199026">
    <property type="component" value="Unassembled WGS sequence"/>
</dbReference>
<dbReference type="InterPro" id="IPR001343">
    <property type="entry name" value="Hemolysn_Ca-bd"/>
</dbReference>
<reference evidence="1 2" key="1">
    <citation type="submission" date="2016-10" db="EMBL/GenBank/DDBJ databases">
        <authorList>
            <person name="de Groot N.N."/>
        </authorList>
    </citation>
    <scope>NUCLEOTIDE SEQUENCE [LARGE SCALE GENOMIC DNA]</scope>
    <source>
        <strain evidence="1 2">DSM 24677</strain>
    </source>
</reference>
<name>A0A1H3NKI6_9RHOB</name>
<dbReference type="SUPFAM" id="SSF51120">
    <property type="entry name" value="beta-Roll"/>
    <property type="match status" value="1"/>
</dbReference>
<dbReference type="STRING" id="576131.SAMN05444486_1111"/>
<feature type="non-terminal residue" evidence="1">
    <location>
        <position position="1"/>
    </location>
</feature>
<protein>
    <submittedName>
        <fullName evidence="1">S-layer protein</fullName>
    </submittedName>
</protein>
<dbReference type="Pfam" id="PF00353">
    <property type="entry name" value="HemolysinCabind"/>
    <property type="match status" value="1"/>
</dbReference>
<evidence type="ECO:0000313" key="2">
    <source>
        <dbReference type="Proteomes" id="UP000199026"/>
    </source>
</evidence>
<proteinExistence type="predicted"/>
<dbReference type="InterPro" id="IPR011049">
    <property type="entry name" value="Serralysin-like_metalloprot_C"/>
</dbReference>
<gene>
    <name evidence="1" type="ORF">SAMN05444486_1111</name>
</gene>
<sequence length="149" mass="14992">AVTHDTIEGGAGVDTIVYTGGNDVFTGGAGNDIFDVNALGTATVHLTISDLAVGDTIEIAGIDTGTATWNATELELGAGATLAQYLDAAAAGDGSGNSIARWFQFDGDTYITNDNTNTATFTATDAVIEITGLVDLSDATLATTVLTIA</sequence>
<accession>A0A1H3NKI6</accession>
<dbReference type="GO" id="GO:0005509">
    <property type="term" value="F:calcium ion binding"/>
    <property type="evidence" value="ECO:0007669"/>
    <property type="project" value="InterPro"/>
</dbReference>
<keyword evidence="2" id="KW-1185">Reference proteome</keyword>
<dbReference type="AlphaFoldDB" id="A0A1H3NKI6"/>